<dbReference type="AlphaFoldDB" id="A0AAD4YHF5"/>
<sequence length="79" mass="8683">MEASHPELCDRCTHDYRVVTGKETDSETVDINLTREWVFCQSLPLCTYLKGLAFVAALEASDMEMGNHGNVILASGGFS</sequence>
<keyword evidence="2" id="KW-1185">Reference proteome</keyword>
<reference evidence="1" key="1">
    <citation type="submission" date="2022-03" db="EMBL/GenBank/DDBJ databases">
        <title>Genomic analyses of argali, domestic sheep and their hybrids provide insights into chromosomal evolution, heterosis and genetic basis of agronomic traits.</title>
        <authorList>
            <person name="Li M."/>
        </authorList>
    </citation>
    <scope>NUCLEOTIDE SEQUENCE</scope>
    <source>
        <strain evidence="1">CAU-MHL-2022a</strain>
        <tissue evidence="1">Skin</tissue>
    </source>
</reference>
<organism evidence="1 2">
    <name type="scientific">Ovis ammon polii</name>
    <dbReference type="NCBI Taxonomy" id="230172"/>
    <lineage>
        <taxon>Eukaryota</taxon>
        <taxon>Metazoa</taxon>
        <taxon>Chordata</taxon>
        <taxon>Craniata</taxon>
        <taxon>Vertebrata</taxon>
        <taxon>Euteleostomi</taxon>
        <taxon>Mammalia</taxon>
        <taxon>Eutheria</taxon>
        <taxon>Laurasiatheria</taxon>
        <taxon>Artiodactyla</taxon>
        <taxon>Ruminantia</taxon>
        <taxon>Pecora</taxon>
        <taxon>Bovidae</taxon>
        <taxon>Caprinae</taxon>
        <taxon>Ovis</taxon>
    </lineage>
</organism>
<dbReference type="Proteomes" id="UP001214576">
    <property type="component" value="Unassembled WGS sequence"/>
</dbReference>
<evidence type="ECO:0000313" key="1">
    <source>
        <dbReference type="EMBL" id="KAI4547407.1"/>
    </source>
</evidence>
<accession>A0AAD4YHF5</accession>
<name>A0AAD4YHF5_OVIAM</name>
<dbReference type="EMBL" id="JAKZEL010000002">
    <property type="protein sequence ID" value="KAI4547407.1"/>
    <property type="molecule type" value="Genomic_DNA"/>
</dbReference>
<evidence type="ECO:0000313" key="2">
    <source>
        <dbReference type="Proteomes" id="UP001214576"/>
    </source>
</evidence>
<proteinExistence type="predicted"/>
<gene>
    <name evidence="1" type="ORF">MG293_003962</name>
</gene>
<protein>
    <submittedName>
        <fullName evidence="1">Uncharacterized protein</fullName>
    </submittedName>
</protein>
<comment type="caution">
    <text evidence="1">The sequence shown here is derived from an EMBL/GenBank/DDBJ whole genome shotgun (WGS) entry which is preliminary data.</text>
</comment>